<name>A0A0C9SF31_AMBAM</name>
<feature type="region of interest" description="Disordered" evidence="1">
    <location>
        <begin position="76"/>
        <end position="148"/>
    </location>
</feature>
<evidence type="ECO:0000313" key="3">
    <source>
        <dbReference type="EMBL" id="JAG92208.1"/>
    </source>
</evidence>
<accession>A0A0C9SF31</accession>
<evidence type="ECO:0000256" key="2">
    <source>
        <dbReference type="SAM" id="SignalP"/>
    </source>
</evidence>
<organism evidence="3">
    <name type="scientific">Amblyomma americanum</name>
    <name type="common">Lone star tick</name>
    <dbReference type="NCBI Taxonomy" id="6943"/>
    <lineage>
        <taxon>Eukaryota</taxon>
        <taxon>Metazoa</taxon>
        <taxon>Ecdysozoa</taxon>
        <taxon>Arthropoda</taxon>
        <taxon>Chelicerata</taxon>
        <taxon>Arachnida</taxon>
        <taxon>Acari</taxon>
        <taxon>Parasitiformes</taxon>
        <taxon>Ixodida</taxon>
        <taxon>Ixodoidea</taxon>
        <taxon>Ixodidae</taxon>
        <taxon>Amblyomminae</taxon>
        <taxon>Amblyomma</taxon>
    </lineage>
</organism>
<reference evidence="3" key="1">
    <citation type="journal article" date="2015" name="PLoS ONE">
        <title>An Insight into the Sialome of the Lone Star Tick, Amblyomma americanum, with a Glimpse on Its Time Dependent Gene Expression.</title>
        <authorList>
            <person name="Karim S."/>
            <person name="Ribeiro J.M."/>
        </authorList>
    </citation>
    <scope>NUCLEOTIDE SEQUENCE</scope>
    <source>
        <tissue evidence="3">Salivary gland</tissue>
    </source>
</reference>
<feature type="compositionally biased region" description="Polar residues" evidence="1">
    <location>
        <begin position="120"/>
        <end position="129"/>
    </location>
</feature>
<feature type="signal peptide" evidence="2">
    <location>
        <begin position="1"/>
        <end position="28"/>
    </location>
</feature>
<sequence length="148" mass="16038">MANGILIPSVLLLFSAFSLHICISVTTSDEAKKESKVGHPCDGNEECGLGMCCVRHNLDNGTVCEKLGELNAPCSETRLEEHTTPRPLPSCRSDESQKPKQNYTHPYDKHCPCEKPLTCNFPSPRTLASSAKEDDVPTGTCGSKTSES</sequence>
<dbReference type="Gene3D" id="2.10.80.10">
    <property type="entry name" value="Lipase, subunit A"/>
    <property type="match status" value="1"/>
</dbReference>
<keyword evidence="2" id="KW-0732">Signal</keyword>
<proteinExistence type="evidence at transcript level"/>
<dbReference type="AlphaFoldDB" id="A0A0C9SF31"/>
<evidence type="ECO:0000256" key="1">
    <source>
        <dbReference type="SAM" id="MobiDB-lite"/>
    </source>
</evidence>
<feature type="chain" id="PRO_5002213073" evidence="2">
    <location>
        <begin position="29"/>
        <end position="148"/>
    </location>
</feature>
<dbReference type="EMBL" id="GBZX01000532">
    <property type="protein sequence ID" value="JAG92208.1"/>
    <property type="molecule type" value="mRNA"/>
</dbReference>
<protein>
    <submittedName>
        <fullName evidence="3">Putative secreted protein</fullName>
    </submittedName>
</protein>